<evidence type="ECO:0000313" key="6">
    <source>
        <dbReference type="EMBL" id="KAK7478795.1"/>
    </source>
</evidence>
<dbReference type="InterPro" id="IPR036056">
    <property type="entry name" value="Fibrinogen-like_C"/>
</dbReference>
<feature type="domain" description="Fibrinogen C-terminal" evidence="5">
    <location>
        <begin position="1"/>
        <end position="93"/>
    </location>
</feature>
<evidence type="ECO:0000313" key="7">
    <source>
        <dbReference type="Proteomes" id="UP001519460"/>
    </source>
</evidence>
<dbReference type="AlphaFoldDB" id="A0ABD0JW31"/>
<organism evidence="6 7">
    <name type="scientific">Batillaria attramentaria</name>
    <dbReference type="NCBI Taxonomy" id="370345"/>
    <lineage>
        <taxon>Eukaryota</taxon>
        <taxon>Metazoa</taxon>
        <taxon>Spiralia</taxon>
        <taxon>Lophotrochozoa</taxon>
        <taxon>Mollusca</taxon>
        <taxon>Gastropoda</taxon>
        <taxon>Caenogastropoda</taxon>
        <taxon>Sorbeoconcha</taxon>
        <taxon>Cerithioidea</taxon>
        <taxon>Batillariidae</taxon>
        <taxon>Batillaria</taxon>
    </lineage>
</organism>
<protein>
    <recommendedName>
        <fullName evidence="5">Fibrinogen C-terminal domain-containing protein</fullName>
    </recommendedName>
</protein>
<accession>A0ABD0JW31</accession>
<dbReference type="Pfam" id="PF00147">
    <property type="entry name" value="Fibrinogen_C"/>
    <property type="match status" value="1"/>
</dbReference>
<evidence type="ECO:0000256" key="1">
    <source>
        <dbReference type="ARBA" id="ARBA00004613"/>
    </source>
</evidence>
<keyword evidence="7" id="KW-1185">Reference proteome</keyword>
<dbReference type="PROSITE" id="PS51406">
    <property type="entry name" value="FIBRINOGEN_C_2"/>
    <property type="match status" value="1"/>
</dbReference>
<reference evidence="6 7" key="1">
    <citation type="journal article" date="2023" name="Sci. Data">
        <title>Genome assembly of the Korean intertidal mud-creeper Batillaria attramentaria.</title>
        <authorList>
            <person name="Patra A.K."/>
            <person name="Ho P.T."/>
            <person name="Jun S."/>
            <person name="Lee S.J."/>
            <person name="Kim Y."/>
            <person name="Won Y.J."/>
        </authorList>
    </citation>
    <scope>NUCLEOTIDE SEQUENCE [LARGE SCALE GENOMIC DNA]</scope>
    <source>
        <strain evidence="6">Wonlab-2016</strain>
    </source>
</reference>
<evidence type="ECO:0000259" key="5">
    <source>
        <dbReference type="PROSITE" id="PS51406"/>
    </source>
</evidence>
<dbReference type="Gene3D" id="3.90.215.10">
    <property type="entry name" value="Gamma Fibrinogen, chain A, domain 1"/>
    <property type="match status" value="1"/>
</dbReference>
<dbReference type="InterPro" id="IPR002181">
    <property type="entry name" value="Fibrinogen_a/b/g_C_dom"/>
</dbReference>
<dbReference type="PANTHER" id="PTHR47221">
    <property type="entry name" value="FIBRINOGEN ALPHA CHAIN"/>
    <property type="match status" value="1"/>
</dbReference>
<dbReference type="PANTHER" id="PTHR47221:SF7">
    <property type="entry name" value="FIBRINOGEN BETA CHAIN"/>
    <property type="match status" value="1"/>
</dbReference>
<dbReference type="Proteomes" id="UP001519460">
    <property type="component" value="Unassembled WGS sequence"/>
</dbReference>
<feature type="non-terminal residue" evidence="6">
    <location>
        <position position="1"/>
    </location>
</feature>
<dbReference type="SUPFAM" id="SSF56496">
    <property type="entry name" value="Fibrinogen C-terminal domain-like"/>
    <property type="match status" value="1"/>
</dbReference>
<keyword evidence="3" id="KW-1015">Disulfide bond</keyword>
<dbReference type="InterPro" id="IPR014716">
    <property type="entry name" value="Fibrinogen_a/b/g_C_1"/>
</dbReference>
<feature type="non-terminal residue" evidence="6">
    <location>
        <position position="168"/>
    </location>
</feature>
<evidence type="ECO:0000256" key="4">
    <source>
        <dbReference type="SAM" id="MobiDB-lite"/>
    </source>
</evidence>
<evidence type="ECO:0000256" key="2">
    <source>
        <dbReference type="ARBA" id="ARBA00022525"/>
    </source>
</evidence>
<dbReference type="InterPro" id="IPR037579">
    <property type="entry name" value="FIB_ANG-like"/>
</dbReference>
<feature type="region of interest" description="Disordered" evidence="4">
    <location>
        <begin position="1"/>
        <end position="20"/>
    </location>
</feature>
<keyword evidence="2" id="KW-0964">Secreted</keyword>
<gene>
    <name evidence="6" type="ORF">BaRGS_00030006</name>
</gene>
<evidence type="ECO:0000256" key="3">
    <source>
        <dbReference type="ARBA" id="ARBA00023157"/>
    </source>
</evidence>
<comment type="caution">
    <text evidence="6">The sequence shown here is derived from an EMBL/GenBank/DDBJ whole genome shotgun (WGS) entry which is preliminary data.</text>
</comment>
<sequence length="168" mass="19445">DSLLQDEPGQNGWAIHNGQRFSTPDVDNDKNDYENCAAIYRAGWWYNSCMLSLLTGSYGWDKENYWMSYFFWWTWHRDFLPLKEADMKLRPCARPNRQTLHNGLEADGSRPKAQCKLESESNRNQSVLAPFIHSLPVWLTAYLVGWALAPDKWSVVFTPGNPPHAHNV</sequence>
<name>A0ABD0JW31_9CAEN</name>
<proteinExistence type="predicted"/>
<comment type="subcellular location">
    <subcellularLocation>
        <location evidence="1">Secreted</location>
    </subcellularLocation>
</comment>
<dbReference type="GO" id="GO:0005576">
    <property type="term" value="C:extracellular region"/>
    <property type="evidence" value="ECO:0007669"/>
    <property type="project" value="UniProtKB-SubCell"/>
</dbReference>
<dbReference type="EMBL" id="JACVVK020000317">
    <property type="protein sequence ID" value="KAK7478795.1"/>
    <property type="molecule type" value="Genomic_DNA"/>
</dbReference>